<evidence type="ECO:0000259" key="7">
    <source>
        <dbReference type="PROSITE" id="PS50112"/>
    </source>
</evidence>
<accession>A0A1M6PPJ7</accession>
<evidence type="ECO:0000256" key="4">
    <source>
        <dbReference type="ARBA" id="ARBA00023125"/>
    </source>
</evidence>
<feature type="domain" description="Sigma-54 factor interaction" evidence="6">
    <location>
        <begin position="155"/>
        <end position="383"/>
    </location>
</feature>
<evidence type="ECO:0000259" key="6">
    <source>
        <dbReference type="PROSITE" id="PS50045"/>
    </source>
</evidence>
<dbReference type="SUPFAM" id="SSF55785">
    <property type="entry name" value="PYP-like sensor domain (PAS domain)"/>
    <property type="match status" value="1"/>
</dbReference>
<dbReference type="CDD" id="cd00009">
    <property type="entry name" value="AAA"/>
    <property type="match status" value="1"/>
</dbReference>
<dbReference type="Pfam" id="PF25601">
    <property type="entry name" value="AAA_lid_14"/>
    <property type="match status" value="1"/>
</dbReference>
<evidence type="ECO:0000256" key="2">
    <source>
        <dbReference type="ARBA" id="ARBA00022840"/>
    </source>
</evidence>
<protein>
    <submittedName>
        <fullName evidence="8">Arginine utilization regulatory protein</fullName>
    </submittedName>
</protein>
<dbReference type="InterPro" id="IPR035965">
    <property type="entry name" value="PAS-like_dom_sf"/>
</dbReference>
<dbReference type="Gene3D" id="3.30.450.20">
    <property type="entry name" value="PAS domain"/>
    <property type="match status" value="1"/>
</dbReference>
<dbReference type="PROSITE" id="PS00676">
    <property type="entry name" value="SIGMA54_INTERACT_2"/>
    <property type="match status" value="1"/>
</dbReference>
<keyword evidence="9" id="KW-1185">Reference proteome</keyword>
<keyword evidence="2" id="KW-0067">ATP-binding</keyword>
<dbReference type="Gene3D" id="1.10.10.60">
    <property type="entry name" value="Homeodomain-like"/>
    <property type="match status" value="1"/>
</dbReference>
<dbReference type="Pfam" id="PF02954">
    <property type="entry name" value="HTH_8"/>
    <property type="match status" value="1"/>
</dbReference>
<dbReference type="InterPro" id="IPR025943">
    <property type="entry name" value="Sigma_54_int_dom_ATP-bd_2"/>
</dbReference>
<dbReference type="InterPro" id="IPR013656">
    <property type="entry name" value="PAS_4"/>
</dbReference>
<dbReference type="NCBIfam" id="TIGR00229">
    <property type="entry name" value="sensory_box"/>
    <property type="match status" value="1"/>
</dbReference>
<dbReference type="InterPro" id="IPR002197">
    <property type="entry name" value="HTH_Fis"/>
</dbReference>
<dbReference type="InterPro" id="IPR009057">
    <property type="entry name" value="Homeodomain-like_sf"/>
</dbReference>
<dbReference type="Gene3D" id="3.40.50.300">
    <property type="entry name" value="P-loop containing nucleotide triphosphate hydrolases"/>
    <property type="match status" value="1"/>
</dbReference>
<dbReference type="Gene3D" id="1.10.8.60">
    <property type="match status" value="1"/>
</dbReference>
<dbReference type="RefSeq" id="WP_072966664.1">
    <property type="nucleotide sequence ID" value="NZ_FRAJ01000009.1"/>
</dbReference>
<dbReference type="FunFam" id="3.40.50.300:FF:000006">
    <property type="entry name" value="DNA-binding transcriptional regulator NtrC"/>
    <property type="match status" value="1"/>
</dbReference>
<reference evidence="8 9" key="1">
    <citation type="submission" date="2016-11" db="EMBL/GenBank/DDBJ databases">
        <authorList>
            <person name="Jaros S."/>
            <person name="Januszkiewicz K."/>
            <person name="Wedrychowicz H."/>
        </authorList>
    </citation>
    <scope>NUCLEOTIDE SEQUENCE [LARGE SCALE GENOMIC DNA]</scope>
    <source>
        <strain evidence="8 9">DSM 14501</strain>
    </source>
</reference>
<dbReference type="InterPro" id="IPR000014">
    <property type="entry name" value="PAS"/>
</dbReference>
<dbReference type="Pfam" id="PF00158">
    <property type="entry name" value="Sigma54_activat"/>
    <property type="match status" value="1"/>
</dbReference>
<dbReference type="PROSITE" id="PS00675">
    <property type="entry name" value="SIGMA54_INTERACT_1"/>
    <property type="match status" value="1"/>
</dbReference>
<proteinExistence type="predicted"/>
<dbReference type="SMART" id="SM00091">
    <property type="entry name" value="PAS"/>
    <property type="match status" value="1"/>
</dbReference>
<dbReference type="PANTHER" id="PTHR32071:SF74">
    <property type="entry name" value="TRANSCRIPTIONAL ACTIVATOR ROCR"/>
    <property type="match status" value="1"/>
</dbReference>
<keyword evidence="4" id="KW-0238">DNA-binding</keyword>
<dbReference type="SUPFAM" id="SSF52540">
    <property type="entry name" value="P-loop containing nucleoside triphosphate hydrolases"/>
    <property type="match status" value="1"/>
</dbReference>
<dbReference type="PROSITE" id="PS00688">
    <property type="entry name" value="SIGMA54_INTERACT_3"/>
    <property type="match status" value="1"/>
</dbReference>
<dbReference type="STRING" id="1121266.SAMN02745883_01254"/>
<dbReference type="SMART" id="SM00382">
    <property type="entry name" value="AAA"/>
    <property type="match status" value="1"/>
</dbReference>
<gene>
    <name evidence="8" type="ORF">SAMN02745883_01254</name>
</gene>
<dbReference type="Pfam" id="PF08448">
    <property type="entry name" value="PAS_4"/>
    <property type="match status" value="1"/>
</dbReference>
<dbReference type="GO" id="GO:0005524">
    <property type="term" value="F:ATP binding"/>
    <property type="evidence" value="ECO:0007669"/>
    <property type="project" value="UniProtKB-KW"/>
</dbReference>
<dbReference type="PRINTS" id="PR01590">
    <property type="entry name" value="HTHFIS"/>
</dbReference>
<dbReference type="CDD" id="cd00130">
    <property type="entry name" value="PAS"/>
    <property type="match status" value="1"/>
</dbReference>
<evidence type="ECO:0000256" key="1">
    <source>
        <dbReference type="ARBA" id="ARBA00022741"/>
    </source>
</evidence>
<dbReference type="InterPro" id="IPR003593">
    <property type="entry name" value="AAA+_ATPase"/>
</dbReference>
<dbReference type="PANTHER" id="PTHR32071">
    <property type="entry name" value="TRANSCRIPTIONAL REGULATORY PROTEIN"/>
    <property type="match status" value="1"/>
</dbReference>
<dbReference type="Proteomes" id="UP000184082">
    <property type="component" value="Unassembled WGS sequence"/>
</dbReference>
<evidence type="ECO:0000256" key="3">
    <source>
        <dbReference type="ARBA" id="ARBA00023015"/>
    </source>
</evidence>
<evidence type="ECO:0000256" key="5">
    <source>
        <dbReference type="ARBA" id="ARBA00023163"/>
    </source>
</evidence>
<keyword evidence="5" id="KW-0804">Transcription</keyword>
<evidence type="ECO:0000313" key="8">
    <source>
        <dbReference type="EMBL" id="SHK09886.1"/>
    </source>
</evidence>
<feature type="domain" description="PAS" evidence="7">
    <location>
        <begin position="6"/>
        <end position="54"/>
    </location>
</feature>
<sequence>MKNLLNKDNIEIILDYVSDGIQVIDEEGRIIYCNRTVAIFDDINREDAIGKHILDIYPSLKRETSTLLRVLDSGIPMFNVEQTYTNYKGKKITTINSTLPIKFNGKVIGAIEISRNITDVKALSEKVVDLQNKIYGGKTKKRETSNGAKYTFEDIIGRSKEILKVKSIAMKAARFSSPILVYGDTGTGKELLVQAIHNAGSRKNKSFVAQNCAALPSNLLEGILFGTVKGSFTGAENRPGLFEVADGGTLFLDEINSMPLELQAKLLRVLQDGKIRRVGDIKTINVDVRIIAATNIEPISAIEKGMLRKDLYYRLSAVTIYIPDLKDRKEDIPLLTEYFIKKYNKVLYRNVKGVSSEVASIFQCYNWPGNVRELEHVIEGAMNMIDGDIITLDYIPKNLIDYCRNFDEDIEYKNVSLKDALKNLEKKMIKKALEKSGRNISKAASLLGIPRQTLQYKIKKYRL</sequence>
<dbReference type="SUPFAM" id="SSF46689">
    <property type="entry name" value="Homeodomain-like"/>
    <property type="match status" value="1"/>
</dbReference>
<dbReference type="InterPro" id="IPR025944">
    <property type="entry name" value="Sigma_54_int_dom_CS"/>
</dbReference>
<evidence type="ECO:0000313" key="9">
    <source>
        <dbReference type="Proteomes" id="UP000184082"/>
    </source>
</evidence>
<dbReference type="InterPro" id="IPR002078">
    <property type="entry name" value="Sigma_54_int"/>
</dbReference>
<dbReference type="GO" id="GO:0043565">
    <property type="term" value="F:sequence-specific DNA binding"/>
    <property type="evidence" value="ECO:0007669"/>
    <property type="project" value="InterPro"/>
</dbReference>
<dbReference type="InterPro" id="IPR058031">
    <property type="entry name" value="AAA_lid_NorR"/>
</dbReference>
<dbReference type="InterPro" id="IPR027417">
    <property type="entry name" value="P-loop_NTPase"/>
</dbReference>
<keyword evidence="1" id="KW-0547">Nucleotide-binding</keyword>
<keyword evidence="3" id="KW-0805">Transcription regulation</keyword>
<dbReference type="AlphaFoldDB" id="A0A1M6PPJ7"/>
<dbReference type="EMBL" id="FRAJ01000009">
    <property type="protein sequence ID" value="SHK09886.1"/>
    <property type="molecule type" value="Genomic_DNA"/>
</dbReference>
<dbReference type="InterPro" id="IPR025662">
    <property type="entry name" value="Sigma_54_int_dom_ATP-bd_1"/>
</dbReference>
<name>A0A1M6PPJ7_9FIRM</name>
<dbReference type="PROSITE" id="PS50045">
    <property type="entry name" value="SIGMA54_INTERACT_4"/>
    <property type="match status" value="1"/>
</dbReference>
<organism evidence="8 9">
    <name type="scientific">Caminicella sporogenes DSM 14501</name>
    <dbReference type="NCBI Taxonomy" id="1121266"/>
    <lineage>
        <taxon>Bacteria</taxon>
        <taxon>Bacillati</taxon>
        <taxon>Bacillota</taxon>
        <taxon>Clostridia</taxon>
        <taxon>Peptostreptococcales</taxon>
        <taxon>Caminicellaceae</taxon>
        <taxon>Caminicella</taxon>
    </lineage>
</organism>
<dbReference type="GO" id="GO:0006355">
    <property type="term" value="P:regulation of DNA-templated transcription"/>
    <property type="evidence" value="ECO:0007669"/>
    <property type="project" value="InterPro"/>
</dbReference>
<dbReference type="PROSITE" id="PS50112">
    <property type="entry name" value="PAS"/>
    <property type="match status" value="1"/>
</dbReference>